<evidence type="ECO:0000313" key="2">
    <source>
        <dbReference type="Proteomes" id="UP000002601"/>
    </source>
</evidence>
<reference evidence="1 2" key="1">
    <citation type="submission" date="2009-06" db="EMBL/GenBank/DDBJ databases">
        <title>Complete sequence of Desulfovibrio salexigens DSM 2638.</title>
        <authorList>
            <consortium name="US DOE Joint Genome Institute"/>
            <person name="Lucas S."/>
            <person name="Copeland A."/>
            <person name="Lapidus A."/>
            <person name="Glavina del Rio T."/>
            <person name="Tice H."/>
            <person name="Bruce D."/>
            <person name="Goodwin L."/>
            <person name="Pitluck S."/>
            <person name="Munk A.C."/>
            <person name="Brettin T."/>
            <person name="Detter J.C."/>
            <person name="Han C."/>
            <person name="Tapia R."/>
            <person name="Larimer F."/>
            <person name="Land M."/>
            <person name="Hauser L."/>
            <person name="Kyrpides N."/>
            <person name="Anderson I."/>
            <person name="Wall J.D."/>
            <person name="Arkin A.P."/>
            <person name="Dehal P."/>
            <person name="Chivian D."/>
            <person name="Giles B."/>
            <person name="Hazen T.C."/>
        </authorList>
    </citation>
    <scope>NUCLEOTIDE SEQUENCE [LARGE SCALE GENOMIC DNA]</scope>
    <source>
        <strain evidence="2">ATCC 14822 / DSM 2638 / NCIMB 8403 / VKM B-1763</strain>
    </source>
</reference>
<dbReference type="OrthoDB" id="5459020at2"/>
<dbReference type="RefSeq" id="WP_015851978.1">
    <property type="nucleotide sequence ID" value="NC_012881.1"/>
</dbReference>
<dbReference type="EMBL" id="CP001649">
    <property type="protein sequence ID" value="ACS80162.1"/>
    <property type="molecule type" value="Genomic_DNA"/>
</dbReference>
<organism evidence="1 2">
    <name type="scientific">Maridesulfovibrio salexigens (strain ATCC 14822 / DSM 2638 / NCIMB 8403 / VKM B-1763)</name>
    <name type="common">Desulfovibrio salexigens</name>
    <dbReference type="NCBI Taxonomy" id="526222"/>
    <lineage>
        <taxon>Bacteria</taxon>
        <taxon>Pseudomonadati</taxon>
        <taxon>Thermodesulfobacteriota</taxon>
        <taxon>Desulfovibrionia</taxon>
        <taxon>Desulfovibrionales</taxon>
        <taxon>Desulfovibrionaceae</taxon>
        <taxon>Maridesulfovibrio</taxon>
    </lineage>
</organism>
<protein>
    <submittedName>
        <fullName evidence="1">Uncharacterized protein</fullName>
    </submittedName>
</protein>
<dbReference type="HOGENOM" id="CLU_2449779_0_0_7"/>
<sequence length="89" mass="9927">MILPGMAKDDVVLVKADGKRIEGLKAVVSMRRIVTFHTDVEIEPKDMMIKQCADGEQEAYLVLDPMFNHAGDGIPENYQITVRKVAVPE</sequence>
<evidence type="ECO:0000313" key="1">
    <source>
        <dbReference type="EMBL" id="ACS80162.1"/>
    </source>
</evidence>
<keyword evidence="2" id="KW-1185">Reference proteome</keyword>
<gene>
    <name evidence="1" type="ordered locus">Desal_2102</name>
</gene>
<dbReference type="Proteomes" id="UP000002601">
    <property type="component" value="Chromosome"/>
</dbReference>
<accession>C6BVV9</accession>
<dbReference type="AlphaFoldDB" id="C6BVV9"/>
<dbReference type="eggNOG" id="ENOG5031GNP">
    <property type="taxonomic scope" value="Bacteria"/>
</dbReference>
<dbReference type="KEGG" id="dsa:Desal_2102"/>
<proteinExistence type="predicted"/>
<name>C6BVV9_MARSD</name>